<gene>
    <name evidence="2" type="ORF">N658DRAFT_502253</name>
</gene>
<dbReference type="GO" id="GO:0016491">
    <property type="term" value="F:oxidoreductase activity"/>
    <property type="evidence" value="ECO:0007669"/>
    <property type="project" value="UniProtKB-KW"/>
</dbReference>
<organism evidence="2 3">
    <name type="scientific">Parathielavia hyrcaniae</name>
    <dbReference type="NCBI Taxonomy" id="113614"/>
    <lineage>
        <taxon>Eukaryota</taxon>
        <taxon>Fungi</taxon>
        <taxon>Dikarya</taxon>
        <taxon>Ascomycota</taxon>
        <taxon>Pezizomycotina</taxon>
        <taxon>Sordariomycetes</taxon>
        <taxon>Sordariomycetidae</taxon>
        <taxon>Sordariales</taxon>
        <taxon>Chaetomiaceae</taxon>
        <taxon>Parathielavia</taxon>
    </lineage>
</organism>
<dbReference type="PANTHER" id="PTHR47534">
    <property type="entry name" value="YALI0E05731P"/>
    <property type="match status" value="1"/>
</dbReference>
<name>A0AAN6PSE0_9PEZI</name>
<sequence length="198" mass="21394">MVNLLPLLRNAAGLRRVVTMLAGTKEGVVHTDDLQMRQSSLLSLAGRGHLVSMTTLALKAVARTAPTVSFVHTFPGAVRTNLGSDVEGLSGAVFRSIFRILFFVVGPFVVTPFDEAGERHVFFATSARFREGGVPLPKDMAVARGTHGSGVYSIDNHAESAPPRVEQLFAKLREDGTAKKVWSDVEEQFVRVTGSMSI</sequence>
<keyword evidence="3" id="KW-1185">Reference proteome</keyword>
<evidence type="ECO:0000313" key="3">
    <source>
        <dbReference type="Proteomes" id="UP001305647"/>
    </source>
</evidence>
<evidence type="ECO:0000256" key="1">
    <source>
        <dbReference type="ARBA" id="ARBA00023002"/>
    </source>
</evidence>
<evidence type="ECO:0000313" key="2">
    <source>
        <dbReference type="EMBL" id="KAK4095839.1"/>
    </source>
</evidence>
<dbReference type="PANTHER" id="PTHR47534:SF3">
    <property type="entry name" value="ALCOHOL DEHYDROGENASE-LIKE C-TERMINAL DOMAIN-CONTAINING PROTEIN"/>
    <property type="match status" value="1"/>
</dbReference>
<dbReference type="InterPro" id="IPR052228">
    <property type="entry name" value="Sec_Metab_Biosynth_Oxidored"/>
</dbReference>
<reference evidence="2" key="1">
    <citation type="journal article" date="2023" name="Mol. Phylogenet. Evol.">
        <title>Genome-scale phylogeny and comparative genomics of the fungal order Sordariales.</title>
        <authorList>
            <person name="Hensen N."/>
            <person name="Bonometti L."/>
            <person name="Westerberg I."/>
            <person name="Brannstrom I.O."/>
            <person name="Guillou S."/>
            <person name="Cros-Aarteil S."/>
            <person name="Calhoun S."/>
            <person name="Haridas S."/>
            <person name="Kuo A."/>
            <person name="Mondo S."/>
            <person name="Pangilinan J."/>
            <person name="Riley R."/>
            <person name="LaButti K."/>
            <person name="Andreopoulos B."/>
            <person name="Lipzen A."/>
            <person name="Chen C."/>
            <person name="Yan M."/>
            <person name="Daum C."/>
            <person name="Ng V."/>
            <person name="Clum A."/>
            <person name="Steindorff A."/>
            <person name="Ohm R.A."/>
            <person name="Martin F."/>
            <person name="Silar P."/>
            <person name="Natvig D.O."/>
            <person name="Lalanne C."/>
            <person name="Gautier V."/>
            <person name="Ament-Velasquez S.L."/>
            <person name="Kruys A."/>
            <person name="Hutchinson M.I."/>
            <person name="Powell A.J."/>
            <person name="Barry K."/>
            <person name="Miller A.N."/>
            <person name="Grigoriev I.V."/>
            <person name="Debuchy R."/>
            <person name="Gladieux P."/>
            <person name="Hiltunen Thoren M."/>
            <person name="Johannesson H."/>
        </authorList>
    </citation>
    <scope>NUCLEOTIDE SEQUENCE</scope>
    <source>
        <strain evidence="2">CBS 757.83</strain>
    </source>
</reference>
<protein>
    <submittedName>
        <fullName evidence="2">Uncharacterized protein</fullName>
    </submittedName>
</protein>
<reference evidence="2" key="2">
    <citation type="submission" date="2023-05" db="EMBL/GenBank/DDBJ databases">
        <authorList>
            <consortium name="Lawrence Berkeley National Laboratory"/>
            <person name="Steindorff A."/>
            <person name="Hensen N."/>
            <person name="Bonometti L."/>
            <person name="Westerberg I."/>
            <person name="Brannstrom I.O."/>
            <person name="Guillou S."/>
            <person name="Cros-Aarteil S."/>
            <person name="Calhoun S."/>
            <person name="Haridas S."/>
            <person name="Kuo A."/>
            <person name="Mondo S."/>
            <person name="Pangilinan J."/>
            <person name="Riley R."/>
            <person name="Labutti K."/>
            <person name="Andreopoulos B."/>
            <person name="Lipzen A."/>
            <person name="Chen C."/>
            <person name="Yanf M."/>
            <person name="Daum C."/>
            <person name="Ng V."/>
            <person name="Clum A."/>
            <person name="Ohm R."/>
            <person name="Martin F."/>
            <person name="Silar P."/>
            <person name="Natvig D."/>
            <person name="Lalanne C."/>
            <person name="Gautier V."/>
            <person name="Ament-Velasquez S.L."/>
            <person name="Kruys A."/>
            <person name="Hutchinson M.I."/>
            <person name="Powell A.J."/>
            <person name="Barry K."/>
            <person name="Miller A.N."/>
            <person name="Grigoriev I.V."/>
            <person name="Debuchy R."/>
            <person name="Gladieux P."/>
            <person name="Thoren M.H."/>
            <person name="Johannesson H."/>
        </authorList>
    </citation>
    <scope>NUCLEOTIDE SEQUENCE</scope>
    <source>
        <strain evidence="2">CBS 757.83</strain>
    </source>
</reference>
<dbReference type="AlphaFoldDB" id="A0AAN6PSE0"/>
<accession>A0AAN6PSE0</accession>
<comment type="caution">
    <text evidence="2">The sequence shown here is derived from an EMBL/GenBank/DDBJ whole genome shotgun (WGS) entry which is preliminary data.</text>
</comment>
<dbReference type="EMBL" id="MU863774">
    <property type="protein sequence ID" value="KAK4095839.1"/>
    <property type="molecule type" value="Genomic_DNA"/>
</dbReference>
<proteinExistence type="predicted"/>
<dbReference type="Proteomes" id="UP001305647">
    <property type="component" value="Unassembled WGS sequence"/>
</dbReference>
<keyword evidence="1" id="KW-0560">Oxidoreductase</keyword>